<dbReference type="Gene3D" id="3.30.1360.20">
    <property type="entry name" value="Transcriptional coactivator/pterin dehydratase"/>
    <property type="match status" value="1"/>
</dbReference>
<comment type="similarity">
    <text evidence="2">Belongs to the pterin-4-alpha-carbinolamine dehydratase family.</text>
</comment>
<dbReference type="PANTHER" id="PTHR12599:SF0">
    <property type="entry name" value="PTERIN-4-ALPHA-CARBINOLAMINE DEHYDRATASE"/>
    <property type="match status" value="1"/>
</dbReference>
<dbReference type="EMBL" id="CP090169">
    <property type="protein sequence ID" value="UJO20294.1"/>
    <property type="molecule type" value="Genomic_DNA"/>
</dbReference>
<sequence>MSCMRALLRPQGLHHQHQLIQPSRKAFSSSHSKMVRAGVFEVSEGENVSDVVQQATQLIDHGKWELCNNGKGLERGFKFKTFKATWEFMNEVASECKKTKHHPEWSNVYNKTHIRWTTHSPEGLSSKDTHMATFCDEAAKEFNELQVEVSECKLGSDGKVEAGDCCTPKKA</sequence>
<gene>
    <name evidence="6" type="ORF">CLAFUR5_10034</name>
</gene>
<dbReference type="RefSeq" id="XP_047764660.1">
    <property type="nucleotide sequence ID" value="XM_047909182.1"/>
</dbReference>
<dbReference type="PANTHER" id="PTHR12599">
    <property type="entry name" value="PTERIN-4-ALPHA-CARBINOLAMINE DEHYDRATASE"/>
    <property type="match status" value="1"/>
</dbReference>
<evidence type="ECO:0000256" key="1">
    <source>
        <dbReference type="ARBA" id="ARBA00001554"/>
    </source>
</evidence>
<comment type="catalytic activity">
    <reaction evidence="1">
        <text>(4aS,6R)-4a-hydroxy-L-erythro-5,6,7,8-tetrahydrobiopterin = (6R)-L-erythro-6,7-dihydrobiopterin + H2O</text>
        <dbReference type="Rhea" id="RHEA:11920"/>
        <dbReference type="ChEBI" id="CHEBI:15377"/>
        <dbReference type="ChEBI" id="CHEBI:15642"/>
        <dbReference type="ChEBI" id="CHEBI:43120"/>
        <dbReference type="EC" id="4.2.1.96"/>
    </reaction>
</comment>
<reference evidence="6" key="1">
    <citation type="submission" date="2021-12" db="EMBL/GenBank/DDBJ databases">
        <authorList>
            <person name="Zaccaron A."/>
            <person name="Stergiopoulos I."/>
        </authorList>
    </citation>
    <scope>NUCLEOTIDE SEQUENCE</scope>
    <source>
        <strain evidence="6">Race5_Kim</strain>
    </source>
</reference>
<evidence type="ECO:0000256" key="3">
    <source>
        <dbReference type="ARBA" id="ARBA00013252"/>
    </source>
</evidence>
<evidence type="ECO:0000256" key="2">
    <source>
        <dbReference type="ARBA" id="ARBA00006472"/>
    </source>
</evidence>
<dbReference type="InterPro" id="IPR036428">
    <property type="entry name" value="PCD_sf"/>
</dbReference>
<keyword evidence="4" id="KW-0456">Lyase</keyword>
<evidence type="ECO:0000313" key="6">
    <source>
        <dbReference type="EMBL" id="UJO20294.1"/>
    </source>
</evidence>
<dbReference type="EC" id="4.2.1.96" evidence="3"/>
<protein>
    <recommendedName>
        <fullName evidence="3">4a-hydroxytetrahydrobiopterin dehydratase</fullName>
        <ecNumber evidence="3">4.2.1.96</ecNumber>
    </recommendedName>
    <alternativeName>
        <fullName evidence="5">4-alpha-hydroxy-tetrahydropterin dehydratase</fullName>
    </alternativeName>
</protein>
<dbReference type="GeneID" id="71989912"/>
<dbReference type="OrthoDB" id="277398at2759"/>
<dbReference type="Proteomes" id="UP000756132">
    <property type="component" value="Chromosome 7"/>
</dbReference>
<dbReference type="GO" id="GO:0006729">
    <property type="term" value="P:tetrahydrobiopterin biosynthetic process"/>
    <property type="evidence" value="ECO:0007669"/>
    <property type="project" value="InterPro"/>
</dbReference>
<evidence type="ECO:0000256" key="4">
    <source>
        <dbReference type="ARBA" id="ARBA00023239"/>
    </source>
</evidence>
<evidence type="ECO:0000256" key="5">
    <source>
        <dbReference type="ARBA" id="ARBA00030497"/>
    </source>
</evidence>
<name>A0A9Q8PD07_PASFU</name>
<keyword evidence="7" id="KW-1185">Reference proteome</keyword>
<proteinExistence type="inferred from homology"/>
<organism evidence="6 7">
    <name type="scientific">Passalora fulva</name>
    <name type="common">Tomato leaf mold</name>
    <name type="synonym">Cladosporium fulvum</name>
    <dbReference type="NCBI Taxonomy" id="5499"/>
    <lineage>
        <taxon>Eukaryota</taxon>
        <taxon>Fungi</taxon>
        <taxon>Dikarya</taxon>
        <taxon>Ascomycota</taxon>
        <taxon>Pezizomycotina</taxon>
        <taxon>Dothideomycetes</taxon>
        <taxon>Dothideomycetidae</taxon>
        <taxon>Mycosphaerellales</taxon>
        <taxon>Mycosphaerellaceae</taxon>
        <taxon>Fulvia</taxon>
    </lineage>
</organism>
<reference evidence="6" key="2">
    <citation type="journal article" date="2022" name="Microb. Genom.">
        <title>A chromosome-scale genome assembly of the tomato pathogen Cladosporium fulvum reveals a compartmentalized genome architecture and the presence of a dispensable chromosome.</title>
        <authorList>
            <person name="Zaccaron A.Z."/>
            <person name="Chen L.H."/>
            <person name="Samaras A."/>
            <person name="Stergiopoulos I."/>
        </authorList>
    </citation>
    <scope>NUCLEOTIDE SEQUENCE</scope>
    <source>
        <strain evidence="6">Race5_Kim</strain>
    </source>
</reference>
<dbReference type="CDD" id="cd00488">
    <property type="entry name" value="PCD_DCoH"/>
    <property type="match status" value="1"/>
</dbReference>
<dbReference type="GO" id="GO:0008124">
    <property type="term" value="F:4-alpha-hydroxytetrahydrobiopterin dehydratase activity"/>
    <property type="evidence" value="ECO:0007669"/>
    <property type="project" value="UniProtKB-EC"/>
</dbReference>
<dbReference type="KEGG" id="ffu:CLAFUR5_10034"/>
<dbReference type="AlphaFoldDB" id="A0A9Q8PD07"/>
<dbReference type="Pfam" id="PF01329">
    <property type="entry name" value="Pterin_4a"/>
    <property type="match status" value="1"/>
</dbReference>
<accession>A0A9Q8PD07</accession>
<dbReference type="SUPFAM" id="SSF55248">
    <property type="entry name" value="PCD-like"/>
    <property type="match status" value="1"/>
</dbReference>
<evidence type="ECO:0000313" key="7">
    <source>
        <dbReference type="Proteomes" id="UP000756132"/>
    </source>
</evidence>
<dbReference type="InterPro" id="IPR001533">
    <property type="entry name" value="Pterin_deHydtase"/>
</dbReference>